<dbReference type="RefSeq" id="WP_055471190.1">
    <property type="nucleotide sequence ID" value="NZ_JBIRWE010000006.1"/>
</dbReference>
<keyword evidence="2" id="KW-1185">Reference proteome</keyword>
<accession>A0ABW7UWT6</accession>
<comment type="caution">
    <text evidence="1">The sequence shown here is derived from an EMBL/GenBank/DDBJ whole genome shotgun (WGS) entry which is preliminary data.</text>
</comment>
<evidence type="ECO:0000313" key="2">
    <source>
        <dbReference type="Proteomes" id="UP001611548"/>
    </source>
</evidence>
<dbReference type="Proteomes" id="UP001611548">
    <property type="component" value="Unassembled WGS sequence"/>
</dbReference>
<sequence>MRAARILLILVVVLGGLFVAADRLLVGLVEDEAAEKIRTGQGLDGTPDVSIKGFPFLTQVAGENLDQVDINLDGATAGAGGSSIRFDRLRAQLHDVRLENNFSTATAERATGSAHFSYEDLSKAATDGVTIGYGGKDAEGRGRVKATARLELPILDQAYERSLVATLSVANGNTIRLRADDIPGLGIPGLEKLIRARVDFDRPLGGLPEGLKLEKVTATKDGVDVSVSGTQVKLAG</sequence>
<dbReference type="EMBL" id="JBIRWE010000006">
    <property type="protein sequence ID" value="MFI1965892.1"/>
    <property type="molecule type" value="Genomic_DNA"/>
</dbReference>
<dbReference type="InterPro" id="IPR021373">
    <property type="entry name" value="DUF2993"/>
</dbReference>
<protein>
    <submittedName>
        <fullName evidence="1">DUF2993 domain-containing protein</fullName>
    </submittedName>
</protein>
<proteinExistence type="predicted"/>
<name>A0ABW7UWT6_9ACTN</name>
<evidence type="ECO:0000313" key="1">
    <source>
        <dbReference type="EMBL" id="MFI1965892.1"/>
    </source>
</evidence>
<gene>
    <name evidence="1" type="ORF">ACH429_17575</name>
</gene>
<reference evidence="1 2" key="1">
    <citation type="submission" date="2024-10" db="EMBL/GenBank/DDBJ databases">
        <title>The Natural Products Discovery Center: Release of the First 8490 Sequenced Strains for Exploring Actinobacteria Biosynthetic Diversity.</title>
        <authorList>
            <person name="Kalkreuter E."/>
            <person name="Kautsar S.A."/>
            <person name="Yang D."/>
            <person name="Bader C.D."/>
            <person name="Teijaro C.N."/>
            <person name="Fluegel L."/>
            <person name="Davis C.M."/>
            <person name="Simpson J.R."/>
            <person name="Lauterbach L."/>
            <person name="Steele A.D."/>
            <person name="Gui C."/>
            <person name="Meng S."/>
            <person name="Li G."/>
            <person name="Viehrig K."/>
            <person name="Ye F."/>
            <person name="Su P."/>
            <person name="Kiefer A.F."/>
            <person name="Nichols A."/>
            <person name="Cepeda A.J."/>
            <person name="Yan W."/>
            <person name="Fan B."/>
            <person name="Jiang Y."/>
            <person name="Adhikari A."/>
            <person name="Zheng C.-J."/>
            <person name="Schuster L."/>
            <person name="Cowan T.M."/>
            <person name="Smanski M.J."/>
            <person name="Chevrette M.G."/>
            <person name="De Carvalho L.P.S."/>
            <person name="Shen B."/>
        </authorList>
    </citation>
    <scope>NUCLEOTIDE SEQUENCE [LARGE SCALE GENOMIC DNA]</scope>
    <source>
        <strain evidence="1 2">NPDC020327</strain>
    </source>
</reference>
<organism evidence="1 2">
    <name type="scientific">Streptomyces pathocidini</name>
    <dbReference type="NCBI Taxonomy" id="1650571"/>
    <lineage>
        <taxon>Bacteria</taxon>
        <taxon>Bacillati</taxon>
        <taxon>Actinomycetota</taxon>
        <taxon>Actinomycetes</taxon>
        <taxon>Kitasatosporales</taxon>
        <taxon>Streptomycetaceae</taxon>
        <taxon>Streptomyces</taxon>
    </lineage>
</organism>
<dbReference type="Pfam" id="PF11209">
    <property type="entry name" value="LmeA"/>
    <property type="match status" value="1"/>
</dbReference>